<dbReference type="SUPFAM" id="SSF53822">
    <property type="entry name" value="Periplasmic binding protein-like I"/>
    <property type="match status" value="1"/>
</dbReference>
<evidence type="ECO:0000313" key="5">
    <source>
        <dbReference type="EMBL" id="EZH75049.1"/>
    </source>
</evidence>
<keyword evidence="3" id="KW-0804">Transcription</keyword>
<keyword evidence="6" id="KW-1185">Reference proteome</keyword>
<sequence>MKTINVVDNIGVPKYKQIISSIESAILSGEYKRGDKLPSINSVKLRFSLSRDTVLLAYNDLKVRGIVNSVPGKGYYVKSESIEIAQKIFLLFDELNAFKEDLYNSFLKSLNNNVEVDIYFHHFNYDVFSKLIYDNIGNYNYYVIMPANLNDIPSVLDILPQDKVYILDQTRQELAQYPAIHQNFKKDILTGLVKGLHLLKKYQKLVLLFQEQKQPSGMLEGFEMFCNTYHFNSEVIDSLEERTLTKGEVYIIPDDRSLIRIIKKIKEVEFTLAKDIGIISYNDTLLKEIVEGGITTISTDFNKMGERLAEMIMNKEQIRIENINNLILRNSL</sequence>
<dbReference type="RefSeq" id="WP_034240137.1">
    <property type="nucleotide sequence ID" value="NZ_AQRA01000002.1"/>
</dbReference>
<dbReference type="STRING" id="1317122.ATO12_10000"/>
<protein>
    <submittedName>
        <fullName evidence="5">Transcriptional regulator</fullName>
    </submittedName>
</protein>
<evidence type="ECO:0000259" key="4">
    <source>
        <dbReference type="PROSITE" id="PS50949"/>
    </source>
</evidence>
<proteinExistence type="predicted"/>
<dbReference type="InterPro" id="IPR036390">
    <property type="entry name" value="WH_DNA-bd_sf"/>
</dbReference>
<dbReference type="Gene3D" id="1.10.10.10">
    <property type="entry name" value="Winged helix-like DNA-binding domain superfamily/Winged helix DNA-binding domain"/>
    <property type="match status" value="1"/>
</dbReference>
<organism evidence="5 6">
    <name type="scientific">Aquimarina atlantica</name>
    <dbReference type="NCBI Taxonomy" id="1317122"/>
    <lineage>
        <taxon>Bacteria</taxon>
        <taxon>Pseudomonadati</taxon>
        <taxon>Bacteroidota</taxon>
        <taxon>Flavobacteriia</taxon>
        <taxon>Flavobacteriales</taxon>
        <taxon>Flavobacteriaceae</taxon>
        <taxon>Aquimarina</taxon>
    </lineage>
</organism>
<name>A0A023BYQ4_9FLAO</name>
<dbReference type="InterPro" id="IPR036388">
    <property type="entry name" value="WH-like_DNA-bd_sf"/>
</dbReference>
<feature type="domain" description="HTH gntR-type" evidence="4">
    <location>
        <begin position="12"/>
        <end position="80"/>
    </location>
</feature>
<keyword evidence="1" id="KW-0805">Transcription regulation</keyword>
<dbReference type="PROSITE" id="PS50949">
    <property type="entry name" value="HTH_GNTR"/>
    <property type="match status" value="1"/>
</dbReference>
<dbReference type="SUPFAM" id="SSF46785">
    <property type="entry name" value="Winged helix' DNA-binding domain"/>
    <property type="match status" value="1"/>
</dbReference>
<dbReference type="EMBL" id="AQRA01000002">
    <property type="protein sequence ID" value="EZH75049.1"/>
    <property type="molecule type" value="Genomic_DNA"/>
</dbReference>
<keyword evidence="2" id="KW-0238">DNA-binding</keyword>
<evidence type="ECO:0000313" key="6">
    <source>
        <dbReference type="Proteomes" id="UP000023541"/>
    </source>
</evidence>
<dbReference type="PANTHER" id="PTHR38445">
    <property type="entry name" value="HTH-TYPE TRANSCRIPTIONAL REPRESSOR YTRA"/>
    <property type="match status" value="1"/>
</dbReference>
<dbReference type="PANTHER" id="PTHR38445:SF10">
    <property type="entry name" value="GNTR-FAMILY TRANSCRIPTIONAL REGULATOR"/>
    <property type="match status" value="1"/>
</dbReference>
<dbReference type="Proteomes" id="UP000023541">
    <property type="component" value="Unassembled WGS sequence"/>
</dbReference>
<dbReference type="CDD" id="cd07377">
    <property type="entry name" value="WHTH_GntR"/>
    <property type="match status" value="1"/>
</dbReference>
<dbReference type="eggNOG" id="COG1609">
    <property type="taxonomic scope" value="Bacteria"/>
</dbReference>
<dbReference type="SMART" id="SM00345">
    <property type="entry name" value="HTH_GNTR"/>
    <property type="match status" value="1"/>
</dbReference>
<evidence type="ECO:0000256" key="3">
    <source>
        <dbReference type="ARBA" id="ARBA00023163"/>
    </source>
</evidence>
<dbReference type="OrthoDB" id="742238at2"/>
<evidence type="ECO:0000256" key="1">
    <source>
        <dbReference type="ARBA" id="ARBA00023015"/>
    </source>
</evidence>
<gene>
    <name evidence="5" type="ORF">ATO12_10000</name>
</gene>
<dbReference type="InterPro" id="IPR028082">
    <property type="entry name" value="Peripla_BP_I"/>
</dbReference>
<dbReference type="InterPro" id="IPR000524">
    <property type="entry name" value="Tscrpt_reg_HTH_GntR"/>
</dbReference>
<comment type="caution">
    <text evidence="5">The sequence shown here is derived from an EMBL/GenBank/DDBJ whole genome shotgun (WGS) entry which is preliminary data.</text>
</comment>
<dbReference type="GO" id="GO:0003700">
    <property type="term" value="F:DNA-binding transcription factor activity"/>
    <property type="evidence" value="ECO:0007669"/>
    <property type="project" value="InterPro"/>
</dbReference>
<reference evidence="5 6" key="1">
    <citation type="submission" date="2014-04" db="EMBL/GenBank/DDBJ databases">
        <title>Aquimarina sp. 22II-S11-z7 Genome Sequencing.</title>
        <authorList>
            <person name="Lai Q."/>
        </authorList>
    </citation>
    <scope>NUCLEOTIDE SEQUENCE [LARGE SCALE GENOMIC DNA]</scope>
    <source>
        <strain evidence="5 6">22II-S11-z7</strain>
    </source>
</reference>
<accession>A0A023BYQ4</accession>
<dbReference type="Pfam" id="PF00392">
    <property type="entry name" value="GntR"/>
    <property type="match status" value="1"/>
</dbReference>
<evidence type="ECO:0000256" key="2">
    <source>
        <dbReference type="ARBA" id="ARBA00023125"/>
    </source>
</evidence>
<dbReference type="AlphaFoldDB" id="A0A023BYQ4"/>
<dbReference type="GO" id="GO:0003677">
    <property type="term" value="F:DNA binding"/>
    <property type="evidence" value="ECO:0007669"/>
    <property type="project" value="UniProtKB-KW"/>
</dbReference>
<dbReference type="Gene3D" id="3.40.50.2300">
    <property type="match status" value="2"/>
</dbReference>